<gene>
    <name evidence="7" type="ORF">J4E00_08330</name>
</gene>
<accession>A0ABS3QCT9</accession>
<dbReference type="InterPro" id="IPR036388">
    <property type="entry name" value="WH-like_DNA-bd_sf"/>
</dbReference>
<dbReference type="InterPro" id="IPR007627">
    <property type="entry name" value="RNA_pol_sigma70_r2"/>
</dbReference>
<dbReference type="NCBIfam" id="TIGR02937">
    <property type="entry name" value="sigma70-ECF"/>
    <property type="match status" value="1"/>
</dbReference>
<dbReference type="PANTHER" id="PTHR43133:SF51">
    <property type="entry name" value="RNA POLYMERASE SIGMA FACTOR"/>
    <property type="match status" value="1"/>
</dbReference>
<dbReference type="Gene3D" id="1.10.10.10">
    <property type="entry name" value="Winged helix-like DNA-binding domain superfamily/Winged helix DNA-binding domain"/>
    <property type="match status" value="1"/>
</dbReference>
<evidence type="ECO:0000256" key="3">
    <source>
        <dbReference type="ARBA" id="ARBA00023082"/>
    </source>
</evidence>
<name>A0ABS3QCT9_9BACT</name>
<dbReference type="InterPro" id="IPR013249">
    <property type="entry name" value="RNA_pol_sigma70_r4_t2"/>
</dbReference>
<evidence type="ECO:0000256" key="1">
    <source>
        <dbReference type="ARBA" id="ARBA00010641"/>
    </source>
</evidence>
<feature type="domain" description="RNA polymerase sigma factor 70 region 4 type 2" evidence="6">
    <location>
        <begin position="134"/>
        <end position="185"/>
    </location>
</feature>
<proteinExistence type="inferred from homology"/>
<organism evidence="7 8">
    <name type="scientific">Hymenobacter negativus</name>
    <dbReference type="NCBI Taxonomy" id="2795026"/>
    <lineage>
        <taxon>Bacteria</taxon>
        <taxon>Pseudomonadati</taxon>
        <taxon>Bacteroidota</taxon>
        <taxon>Cytophagia</taxon>
        <taxon>Cytophagales</taxon>
        <taxon>Hymenobacteraceae</taxon>
        <taxon>Hymenobacter</taxon>
    </lineage>
</organism>
<dbReference type="InterPro" id="IPR039425">
    <property type="entry name" value="RNA_pol_sigma-70-like"/>
</dbReference>
<dbReference type="PANTHER" id="PTHR43133">
    <property type="entry name" value="RNA POLYMERASE ECF-TYPE SIGMA FACTO"/>
    <property type="match status" value="1"/>
</dbReference>
<dbReference type="Pfam" id="PF08281">
    <property type="entry name" value="Sigma70_r4_2"/>
    <property type="match status" value="1"/>
</dbReference>
<reference evidence="7 8" key="1">
    <citation type="submission" date="2021-03" db="EMBL/GenBank/DDBJ databases">
        <authorList>
            <person name="Kim M.K."/>
        </authorList>
    </citation>
    <scope>NUCLEOTIDE SEQUENCE [LARGE SCALE GENOMIC DNA]</scope>
    <source>
        <strain evidence="7 8">BT442</strain>
    </source>
</reference>
<dbReference type="SUPFAM" id="SSF88946">
    <property type="entry name" value="Sigma2 domain of RNA polymerase sigma factors"/>
    <property type="match status" value="1"/>
</dbReference>
<dbReference type="EMBL" id="JAGETZ010000003">
    <property type="protein sequence ID" value="MBO2009056.1"/>
    <property type="molecule type" value="Genomic_DNA"/>
</dbReference>
<dbReference type="Proteomes" id="UP000664369">
    <property type="component" value="Unassembled WGS sequence"/>
</dbReference>
<keyword evidence="4" id="KW-0804">Transcription</keyword>
<keyword evidence="3" id="KW-0731">Sigma factor</keyword>
<evidence type="ECO:0000259" key="5">
    <source>
        <dbReference type="Pfam" id="PF04542"/>
    </source>
</evidence>
<sequence>MRVPALLSDEDLVVALRVQQTGAFEEVVARYGARVLNTCLGMLPQRADAEDVTQEVFVEVYGQLTAFRGDAKLSTWVYRIAVNKCLEWQRYRKRQKRFAFFTSLFGVDSNVPTHDLPDFEHPGVLAERREQASILLQAVAQLPERQQAAFTLFHLEGLPHSEIAEALSLSVGAVESLLFRAKASLRQRLGAYYRENMSD</sequence>
<dbReference type="SUPFAM" id="SSF88659">
    <property type="entry name" value="Sigma3 and sigma4 domains of RNA polymerase sigma factors"/>
    <property type="match status" value="1"/>
</dbReference>
<dbReference type="Pfam" id="PF04542">
    <property type="entry name" value="Sigma70_r2"/>
    <property type="match status" value="1"/>
</dbReference>
<dbReference type="InterPro" id="IPR013325">
    <property type="entry name" value="RNA_pol_sigma_r2"/>
</dbReference>
<dbReference type="CDD" id="cd06171">
    <property type="entry name" value="Sigma70_r4"/>
    <property type="match status" value="1"/>
</dbReference>
<feature type="domain" description="RNA polymerase sigma-70 region 2" evidence="5">
    <location>
        <begin position="28"/>
        <end position="94"/>
    </location>
</feature>
<evidence type="ECO:0000259" key="6">
    <source>
        <dbReference type="Pfam" id="PF08281"/>
    </source>
</evidence>
<protein>
    <submittedName>
        <fullName evidence="7">Sigma-70 family RNA polymerase sigma factor</fullName>
    </submittedName>
</protein>
<dbReference type="InterPro" id="IPR014284">
    <property type="entry name" value="RNA_pol_sigma-70_dom"/>
</dbReference>
<evidence type="ECO:0000313" key="8">
    <source>
        <dbReference type="Proteomes" id="UP000664369"/>
    </source>
</evidence>
<evidence type="ECO:0000313" key="7">
    <source>
        <dbReference type="EMBL" id="MBO2009056.1"/>
    </source>
</evidence>
<evidence type="ECO:0000256" key="4">
    <source>
        <dbReference type="ARBA" id="ARBA00023163"/>
    </source>
</evidence>
<comment type="caution">
    <text evidence="7">The sequence shown here is derived from an EMBL/GenBank/DDBJ whole genome shotgun (WGS) entry which is preliminary data.</text>
</comment>
<dbReference type="InterPro" id="IPR013324">
    <property type="entry name" value="RNA_pol_sigma_r3/r4-like"/>
</dbReference>
<keyword evidence="8" id="KW-1185">Reference proteome</keyword>
<keyword evidence="2" id="KW-0805">Transcription regulation</keyword>
<dbReference type="Gene3D" id="1.10.1740.10">
    <property type="match status" value="1"/>
</dbReference>
<comment type="similarity">
    <text evidence="1">Belongs to the sigma-70 factor family. ECF subfamily.</text>
</comment>
<evidence type="ECO:0000256" key="2">
    <source>
        <dbReference type="ARBA" id="ARBA00023015"/>
    </source>
</evidence>